<comment type="caution">
    <text evidence="1">The sequence shown here is derived from an EMBL/GenBank/DDBJ whole genome shotgun (WGS) entry which is preliminary data.</text>
</comment>
<dbReference type="RefSeq" id="XP_060410679.1">
    <property type="nucleotide sequence ID" value="XM_060555455.1"/>
</dbReference>
<name>A0AAD8PRT9_9PEZI</name>
<gene>
    <name evidence="1" type="ORF">LY79DRAFT_522518</name>
</gene>
<protein>
    <submittedName>
        <fullName evidence="1">Uncharacterized protein</fullName>
    </submittedName>
</protein>
<accession>A0AAD8PRT9</accession>
<organism evidence="1 2">
    <name type="scientific">Colletotrichum navitas</name>
    <dbReference type="NCBI Taxonomy" id="681940"/>
    <lineage>
        <taxon>Eukaryota</taxon>
        <taxon>Fungi</taxon>
        <taxon>Dikarya</taxon>
        <taxon>Ascomycota</taxon>
        <taxon>Pezizomycotina</taxon>
        <taxon>Sordariomycetes</taxon>
        <taxon>Hypocreomycetidae</taxon>
        <taxon>Glomerellales</taxon>
        <taxon>Glomerellaceae</taxon>
        <taxon>Colletotrichum</taxon>
        <taxon>Colletotrichum graminicola species complex</taxon>
    </lineage>
</organism>
<keyword evidence="2" id="KW-1185">Reference proteome</keyword>
<dbReference type="EMBL" id="JAHLJV010000065">
    <property type="protein sequence ID" value="KAK1579556.1"/>
    <property type="molecule type" value="Genomic_DNA"/>
</dbReference>
<evidence type="ECO:0000313" key="1">
    <source>
        <dbReference type="EMBL" id="KAK1579556.1"/>
    </source>
</evidence>
<dbReference type="GeneID" id="85439695"/>
<proteinExistence type="predicted"/>
<feature type="non-terminal residue" evidence="1">
    <location>
        <position position="1"/>
    </location>
</feature>
<reference evidence="1" key="1">
    <citation type="submission" date="2021-06" db="EMBL/GenBank/DDBJ databases">
        <title>Comparative genomics, transcriptomics and evolutionary studies reveal genomic signatures of adaptation to plant cell wall in hemibiotrophic fungi.</title>
        <authorList>
            <consortium name="DOE Joint Genome Institute"/>
            <person name="Baroncelli R."/>
            <person name="Diaz J.F."/>
            <person name="Benocci T."/>
            <person name="Peng M."/>
            <person name="Battaglia E."/>
            <person name="Haridas S."/>
            <person name="Andreopoulos W."/>
            <person name="Labutti K."/>
            <person name="Pangilinan J."/>
            <person name="Floch G.L."/>
            <person name="Makela M.R."/>
            <person name="Henrissat B."/>
            <person name="Grigoriev I.V."/>
            <person name="Crouch J.A."/>
            <person name="De Vries R.P."/>
            <person name="Sukno S.A."/>
            <person name="Thon M.R."/>
        </authorList>
    </citation>
    <scope>NUCLEOTIDE SEQUENCE</scope>
    <source>
        <strain evidence="1">CBS 125086</strain>
    </source>
</reference>
<evidence type="ECO:0000313" key="2">
    <source>
        <dbReference type="Proteomes" id="UP001230504"/>
    </source>
</evidence>
<dbReference type="Proteomes" id="UP001230504">
    <property type="component" value="Unassembled WGS sequence"/>
</dbReference>
<dbReference type="AlphaFoldDB" id="A0AAD8PRT9"/>
<sequence>KTYNTRYSLVVTDPTTNPALTGLSMGERTGSRVLQWVWSYVMILHCNVDYTVMSYDCGTVQVLPLLTSSRWSKGGILLFHASLKYQHPTGLQFILQAYALALQHITLHNLFFP</sequence>